<dbReference type="Gene3D" id="3.30.530.20">
    <property type="match status" value="1"/>
</dbReference>
<dbReference type="EMBL" id="SBLB01000005">
    <property type="protein sequence ID" value="RYC68596.1"/>
    <property type="molecule type" value="Genomic_DNA"/>
</dbReference>
<proteinExistence type="inferred from homology"/>
<dbReference type="Proteomes" id="UP000290407">
    <property type="component" value="Unassembled WGS sequence"/>
</dbReference>
<feature type="region of interest" description="Disordered" evidence="2">
    <location>
        <begin position="249"/>
        <end position="280"/>
    </location>
</feature>
<dbReference type="InterPro" id="IPR005031">
    <property type="entry name" value="COQ10_START"/>
</dbReference>
<dbReference type="InterPro" id="IPR021309">
    <property type="entry name" value="YgaP-like_TM"/>
</dbReference>
<dbReference type="Pfam" id="PF11127">
    <property type="entry name" value="YgaP-like_TM"/>
    <property type="match status" value="1"/>
</dbReference>
<evidence type="ECO:0000256" key="2">
    <source>
        <dbReference type="SAM" id="MobiDB-lite"/>
    </source>
</evidence>
<reference evidence="5 6" key="1">
    <citation type="submission" date="2019-01" db="EMBL/GenBank/DDBJ databases">
        <title>Spirosoma flava sp. nov., a propanil-degrading bacterium isolated from herbicide-contaminated soil.</title>
        <authorList>
            <person name="Zhang L."/>
            <person name="Jiang J.-D."/>
        </authorList>
    </citation>
    <scope>NUCLEOTIDE SEQUENCE [LARGE SCALE GENOMIC DNA]</scope>
    <source>
        <strain evidence="5 6">TY50</strain>
    </source>
</reference>
<dbReference type="PANTHER" id="PTHR33824">
    <property type="entry name" value="POLYKETIDE CYCLASE/DEHYDRASE AND LIPID TRANSPORT SUPERFAMILY PROTEIN"/>
    <property type="match status" value="1"/>
</dbReference>
<dbReference type="CDD" id="cd07817">
    <property type="entry name" value="SRPBCC_8"/>
    <property type="match status" value="1"/>
</dbReference>
<dbReference type="AlphaFoldDB" id="A0A4Q2UHN4"/>
<dbReference type="SUPFAM" id="SSF55961">
    <property type="entry name" value="Bet v1-like"/>
    <property type="match status" value="1"/>
</dbReference>
<feature type="compositionally biased region" description="Basic and acidic residues" evidence="2">
    <location>
        <begin position="258"/>
        <end position="280"/>
    </location>
</feature>
<evidence type="ECO:0000259" key="4">
    <source>
        <dbReference type="Pfam" id="PF11127"/>
    </source>
</evidence>
<organism evidence="5 6">
    <name type="scientific">Spirosoma sordidisoli</name>
    <dbReference type="NCBI Taxonomy" id="2502893"/>
    <lineage>
        <taxon>Bacteria</taxon>
        <taxon>Pseudomonadati</taxon>
        <taxon>Bacteroidota</taxon>
        <taxon>Cytophagia</taxon>
        <taxon>Cytophagales</taxon>
        <taxon>Cytophagaceae</taxon>
        <taxon>Spirosoma</taxon>
    </lineage>
</organism>
<dbReference type="InterPro" id="IPR023393">
    <property type="entry name" value="START-like_dom_sf"/>
</dbReference>
<keyword evidence="6" id="KW-1185">Reference proteome</keyword>
<dbReference type="InterPro" id="IPR047137">
    <property type="entry name" value="ORF3"/>
</dbReference>
<protein>
    <submittedName>
        <fullName evidence="5">DUF2892 domain-containing protein</fullName>
    </submittedName>
</protein>
<accession>A0A4Q2UHN4</accession>
<dbReference type="RefSeq" id="WP_077919414.1">
    <property type="nucleotide sequence ID" value="NZ_SBLB01000005.1"/>
</dbReference>
<evidence type="ECO:0000313" key="5">
    <source>
        <dbReference type="EMBL" id="RYC68596.1"/>
    </source>
</evidence>
<evidence type="ECO:0000256" key="1">
    <source>
        <dbReference type="ARBA" id="ARBA00008918"/>
    </source>
</evidence>
<name>A0A4Q2UHN4_9BACT</name>
<dbReference type="PANTHER" id="PTHR33824:SF7">
    <property type="entry name" value="POLYKETIDE CYCLASE_DEHYDRASE AND LIPID TRANSPORT SUPERFAMILY PROTEIN"/>
    <property type="match status" value="1"/>
</dbReference>
<evidence type="ECO:0000259" key="3">
    <source>
        <dbReference type="Pfam" id="PF03364"/>
    </source>
</evidence>
<dbReference type="Pfam" id="PF03364">
    <property type="entry name" value="Polyketide_cyc"/>
    <property type="match status" value="1"/>
</dbReference>
<sequence length="280" mass="30526">MAKTTELAKSGVLDIAPVDPIPSGSSLINVGPTERYLSVGAGALLLTIGLRRGGLGGLLTAALGGVLTYRGATGYCPINSAIGRDTSGEKTETDVVEISKSVTINKPREEVYRFWRQLENLPLFMQHLESVTQTDNLRSHWVAKVSTGNALTRALPAVEWDAEIVEEEENSRLVWRSVPGATVDNSGEVRFIDAPGNWGTEVHATIKYRAPEGIIGEAVVKLFNPAFKQMIKEDIRRFKRLLEAGEIPTITGQPSGRANEHESIPKKQPTKHKEHEGVVL</sequence>
<comment type="caution">
    <text evidence="5">The sequence shown here is derived from an EMBL/GenBank/DDBJ whole genome shotgun (WGS) entry which is preliminary data.</text>
</comment>
<gene>
    <name evidence="5" type="ORF">EQG79_19820</name>
</gene>
<feature type="domain" description="Coenzyme Q-binding protein COQ10 START" evidence="3">
    <location>
        <begin position="104"/>
        <end position="231"/>
    </location>
</feature>
<evidence type="ECO:0000313" key="6">
    <source>
        <dbReference type="Proteomes" id="UP000290407"/>
    </source>
</evidence>
<feature type="domain" description="Inner membrane protein YgaP-like transmembrane" evidence="4">
    <location>
        <begin position="29"/>
        <end position="89"/>
    </location>
</feature>
<comment type="similarity">
    <text evidence="1">Belongs to the ribosome association toxin RatA family.</text>
</comment>